<keyword evidence="3" id="KW-1185">Reference proteome</keyword>
<dbReference type="RefSeq" id="WP_380228808.1">
    <property type="nucleotide sequence ID" value="NZ_JBHSOF010000051.1"/>
</dbReference>
<proteinExistence type="predicted"/>
<comment type="caution">
    <text evidence="2">The sequence shown here is derived from an EMBL/GenBank/DDBJ whole genome shotgun (WGS) entry which is preliminary data.</text>
</comment>
<dbReference type="Proteomes" id="UP001595975">
    <property type="component" value="Unassembled WGS sequence"/>
</dbReference>
<dbReference type="EMBL" id="JBHSOF010000051">
    <property type="protein sequence ID" value="MFC5667129.1"/>
    <property type="molecule type" value="Genomic_DNA"/>
</dbReference>
<feature type="signal peptide" evidence="1">
    <location>
        <begin position="1"/>
        <end position="21"/>
    </location>
</feature>
<name>A0ABW0XDG6_9ACTN</name>
<organism evidence="2 3">
    <name type="scientific">Kitasatospora misakiensis</name>
    <dbReference type="NCBI Taxonomy" id="67330"/>
    <lineage>
        <taxon>Bacteria</taxon>
        <taxon>Bacillati</taxon>
        <taxon>Actinomycetota</taxon>
        <taxon>Actinomycetes</taxon>
        <taxon>Kitasatosporales</taxon>
        <taxon>Streptomycetaceae</taxon>
        <taxon>Kitasatospora</taxon>
    </lineage>
</organism>
<feature type="chain" id="PRO_5046242570" description="DUF1616 domain-containing protein" evidence="1">
    <location>
        <begin position="22"/>
        <end position="124"/>
    </location>
</feature>
<evidence type="ECO:0008006" key="4">
    <source>
        <dbReference type="Google" id="ProtNLM"/>
    </source>
</evidence>
<reference evidence="3" key="1">
    <citation type="journal article" date="2019" name="Int. J. Syst. Evol. Microbiol.">
        <title>The Global Catalogue of Microorganisms (GCM) 10K type strain sequencing project: providing services to taxonomists for standard genome sequencing and annotation.</title>
        <authorList>
            <consortium name="The Broad Institute Genomics Platform"/>
            <consortium name="The Broad Institute Genome Sequencing Center for Infectious Disease"/>
            <person name="Wu L."/>
            <person name="Ma J."/>
        </authorList>
    </citation>
    <scope>NUCLEOTIDE SEQUENCE [LARGE SCALE GENOMIC DNA]</scope>
    <source>
        <strain evidence="3">CGMCC 4.1437</strain>
    </source>
</reference>
<accession>A0ABW0XDG6</accession>
<evidence type="ECO:0000313" key="2">
    <source>
        <dbReference type="EMBL" id="MFC5667129.1"/>
    </source>
</evidence>
<sequence>MTPAVRAALLALAWLAPAATALPDGNAVRVTVLAVAWVLLPGLPLALRLPPERGVPERSPAGRRLRLAVLTVAGSLGCATLVSELLRLSGALTVSRALLVLAVLDTAAVLVPSPRRTGERAGRG</sequence>
<protein>
    <recommendedName>
        <fullName evidence="4">DUF1616 domain-containing protein</fullName>
    </recommendedName>
</protein>
<gene>
    <name evidence="2" type="ORF">ACFP3U_29710</name>
</gene>
<keyword evidence="1" id="KW-0732">Signal</keyword>
<evidence type="ECO:0000313" key="3">
    <source>
        <dbReference type="Proteomes" id="UP001595975"/>
    </source>
</evidence>
<evidence type="ECO:0000256" key="1">
    <source>
        <dbReference type="SAM" id="SignalP"/>
    </source>
</evidence>